<dbReference type="InterPro" id="IPR050613">
    <property type="entry name" value="Sec_Metabolite_Reg"/>
</dbReference>
<dbReference type="PANTHER" id="PTHR31001">
    <property type="entry name" value="UNCHARACTERIZED TRANSCRIPTIONAL REGULATORY PROTEIN"/>
    <property type="match status" value="1"/>
</dbReference>
<keyword evidence="3" id="KW-1133">Transmembrane helix</keyword>
<dbReference type="GO" id="GO:0003677">
    <property type="term" value="F:DNA binding"/>
    <property type="evidence" value="ECO:0007669"/>
    <property type="project" value="InterPro"/>
</dbReference>
<sequence length="393" mass="44286">MDEIFPEYYHTSIPTDDKPHQLALLFLVFAIGALVDLNQALGNTEAEHFHHVARAAMCLRSIIEKPSFETIQALHLLSIYNALSGNELAGQETSMETTWSLVSLAAHLSHTLGLRKHLWTQRQSAELTKFLSDRDSARWDLHPKEVERRRVLSWDLFVLDSWNSLDAGRPPVFNEADVDCKYPQNPTEHDRDETGKQQLHKSWDLRFARECVAEVSARTLITDSPSYSTIMELDRKPQNKGSSVAELLGRFVMSNAREAILLYIHRSYFSQAIIENPDNPSKSTYANSFIAAYRASTTILHTFKAQFDAHGGLICRFWPIWSYLFSAAMVLGTIVVRGPRCPMAASAMKELHDTCTSFSKGAKYSRRAQKALVSCPAGVSRDDQLPCSQLRPG</sequence>
<dbReference type="InterPro" id="IPR007219">
    <property type="entry name" value="XnlR_reg_dom"/>
</dbReference>
<dbReference type="PANTHER" id="PTHR31001:SF56">
    <property type="entry name" value="ZN(2)-C6 FUNGAL-TYPE DOMAIN-CONTAINING PROTEIN"/>
    <property type="match status" value="1"/>
</dbReference>
<dbReference type="CDD" id="cd12148">
    <property type="entry name" value="fungal_TF_MHR"/>
    <property type="match status" value="1"/>
</dbReference>
<dbReference type="HOGENOM" id="CLU_059066_0_0_1"/>
<evidence type="ECO:0000313" key="6">
    <source>
        <dbReference type="Proteomes" id="UP000053989"/>
    </source>
</evidence>
<keyword evidence="3" id="KW-0812">Transmembrane</keyword>
<dbReference type="GO" id="GO:0008270">
    <property type="term" value="F:zinc ion binding"/>
    <property type="evidence" value="ECO:0007669"/>
    <property type="project" value="InterPro"/>
</dbReference>
<name>A0A0C2ZD06_9AGAM</name>
<dbReference type="GO" id="GO:0005634">
    <property type="term" value="C:nucleus"/>
    <property type="evidence" value="ECO:0007669"/>
    <property type="project" value="UniProtKB-SubCell"/>
</dbReference>
<feature type="domain" description="Xylanolytic transcriptional activator regulatory" evidence="4">
    <location>
        <begin position="98"/>
        <end position="189"/>
    </location>
</feature>
<reference evidence="5 6" key="1">
    <citation type="submission" date="2014-04" db="EMBL/GenBank/DDBJ databases">
        <authorList>
            <consortium name="DOE Joint Genome Institute"/>
            <person name="Kuo A."/>
            <person name="Kohler A."/>
            <person name="Nagy L.G."/>
            <person name="Floudas D."/>
            <person name="Copeland A."/>
            <person name="Barry K.W."/>
            <person name="Cichocki N."/>
            <person name="Veneault-Fourrey C."/>
            <person name="LaButti K."/>
            <person name="Lindquist E.A."/>
            <person name="Lipzen A."/>
            <person name="Lundell T."/>
            <person name="Morin E."/>
            <person name="Murat C."/>
            <person name="Sun H."/>
            <person name="Tunlid A."/>
            <person name="Henrissat B."/>
            <person name="Grigoriev I.V."/>
            <person name="Hibbett D.S."/>
            <person name="Martin F."/>
            <person name="Nordberg H.P."/>
            <person name="Cantor M.N."/>
            <person name="Hua S.X."/>
        </authorList>
    </citation>
    <scope>NUCLEOTIDE SEQUENCE [LARGE SCALE GENOMIC DNA]</scope>
    <source>
        <strain evidence="5 6">Foug A</strain>
    </source>
</reference>
<evidence type="ECO:0000313" key="5">
    <source>
        <dbReference type="EMBL" id="KIM50872.1"/>
    </source>
</evidence>
<dbReference type="GO" id="GO:0006351">
    <property type="term" value="P:DNA-templated transcription"/>
    <property type="evidence" value="ECO:0007669"/>
    <property type="project" value="InterPro"/>
</dbReference>
<accession>A0A0C2ZD06</accession>
<evidence type="ECO:0000256" key="3">
    <source>
        <dbReference type="SAM" id="Phobius"/>
    </source>
</evidence>
<keyword evidence="3" id="KW-0472">Membrane</keyword>
<feature type="transmembrane region" description="Helical" evidence="3">
    <location>
        <begin position="317"/>
        <end position="336"/>
    </location>
</feature>
<evidence type="ECO:0000256" key="2">
    <source>
        <dbReference type="ARBA" id="ARBA00023242"/>
    </source>
</evidence>
<evidence type="ECO:0000256" key="1">
    <source>
        <dbReference type="ARBA" id="ARBA00004123"/>
    </source>
</evidence>
<keyword evidence="6" id="KW-1185">Reference proteome</keyword>
<organism evidence="5 6">
    <name type="scientific">Scleroderma citrinum Foug A</name>
    <dbReference type="NCBI Taxonomy" id="1036808"/>
    <lineage>
        <taxon>Eukaryota</taxon>
        <taxon>Fungi</taxon>
        <taxon>Dikarya</taxon>
        <taxon>Basidiomycota</taxon>
        <taxon>Agaricomycotina</taxon>
        <taxon>Agaricomycetes</taxon>
        <taxon>Agaricomycetidae</taxon>
        <taxon>Boletales</taxon>
        <taxon>Sclerodermatineae</taxon>
        <taxon>Sclerodermataceae</taxon>
        <taxon>Scleroderma</taxon>
    </lineage>
</organism>
<dbReference type="InParanoid" id="A0A0C2ZD06"/>
<dbReference type="Proteomes" id="UP000053989">
    <property type="component" value="Unassembled WGS sequence"/>
</dbReference>
<comment type="subcellular location">
    <subcellularLocation>
        <location evidence="1">Nucleus</location>
    </subcellularLocation>
</comment>
<keyword evidence="2" id="KW-0539">Nucleus</keyword>
<gene>
    <name evidence="5" type="ORF">SCLCIDRAFT_751043</name>
</gene>
<dbReference type="SMART" id="SM00906">
    <property type="entry name" value="Fungal_trans"/>
    <property type="match status" value="1"/>
</dbReference>
<proteinExistence type="predicted"/>
<protein>
    <recommendedName>
        <fullName evidence="4">Xylanolytic transcriptional activator regulatory domain-containing protein</fullName>
    </recommendedName>
</protein>
<dbReference type="EMBL" id="KN822315">
    <property type="protein sequence ID" value="KIM50872.1"/>
    <property type="molecule type" value="Genomic_DNA"/>
</dbReference>
<dbReference type="Pfam" id="PF04082">
    <property type="entry name" value="Fungal_trans"/>
    <property type="match status" value="1"/>
</dbReference>
<dbReference type="OrthoDB" id="424974at2759"/>
<dbReference type="AlphaFoldDB" id="A0A0C2ZD06"/>
<evidence type="ECO:0000259" key="4">
    <source>
        <dbReference type="SMART" id="SM00906"/>
    </source>
</evidence>
<reference evidence="6" key="2">
    <citation type="submission" date="2015-01" db="EMBL/GenBank/DDBJ databases">
        <title>Evolutionary Origins and Diversification of the Mycorrhizal Mutualists.</title>
        <authorList>
            <consortium name="DOE Joint Genome Institute"/>
            <consortium name="Mycorrhizal Genomics Consortium"/>
            <person name="Kohler A."/>
            <person name="Kuo A."/>
            <person name="Nagy L.G."/>
            <person name="Floudas D."/>
            <person name="Copeland A."/>
            <person name="Barry K.W."/>
            <person name="Cichocki N."/>
            <person name="Veneault-Fourrey C."/>
            <person name="LaButti K."/>
            <person name="Lindquist E.A."/>
            <person name="Lipzen A."/>
            <person name="Lundell T."/>
            <person name="Morin E."/>
            <person name="Murat C."/>
            <person name="Riley R."/>
            <person name="Ohm R."/>
            <person name="Sun H."/>
            <person name="Tunlid A."/>
            <person name="Henrissat B."/>
            <person name="Grigoriev I.V."/>
            <person name="Hibbett D.S."/>
            <person name="Martin F."/>
        </authorList>
    </citation>
    <scope>NUCLEOTIDE SEQUENCE [LARGE SCALE GENOMIC DNA]</scope>
    <source>
        <strain evidence="6">Foug A</strain>
    </source>
</reference>